<evidence type="ECO:0000313" key="3">
    <source>
        <dbReference type="Proteomes" id="UP000244722"/>
    </source>
</evidence>
<proteinExistence type="predicted"/>
<name>A0A2T7A055_TUBBO</name>
<dbReference type="Proteomes" id="UP000244722">
    <property type="component" value="Unassembled WGS sequence"/>
</dbReference>
<dbReference type="STRING" id="42251.A0A2T7A055"/>
<protein>
    <recommendedName>
        <fullName evidence="1">5'-3' exoribonuclease 1 D1 domain-containing protein</fullName>
    </recommendedName>
</protein>
<reference evidence="2 3" key="1">
    <citation type="submission" date="2017-04" db="EMBL/GenBank/DDBJ databases">
        <title>Draft genome sequence of Tuber borchii Vittad., a whitish edible truffle.</title>
        <authorList>
            <consortium name="DOE Joint Genome Institute"/>
            <person name="Murat C."/>
            <person name="Kuo A."/>
            <person name="Barry K.W."/>
            <person name="Clum A."/>
            <person name="Dockter R.B."/>
            <person name="Fauchery L."/>
            <person name="Iotti M."/>
            <person name="Kohler A."/>
            <person name="Labutti K."/>
            <person name="Lindquist E.A."/>
            <person name="Lipzen A."/>
            <person name="Ohm R.A."/>
            <person name="Wang M."/>
            <person name="Grigoriev I.V."/>
            <person name="Zambonelli A."/>
            <person name="Martin F.M."/>
        </authorList>
    </citation>
    <scope>NUCLEOTIDE SEQUENCE [LARGE SCALE GENOMIC DNA]</scope>
    <source>
        <strain evidence="2 3">Tbo3840</strain>
    </source>
</reference>
<gene>
    <name evidence="2" type="ORF">B9Z19DRAFT_1168418</name>
</gene>
<dbReference type="Pfam" id="PF18332">
    <property type="entry name" value="XRN1_D1"/>
    <property type="match status" value="1"/>
</dbReference>
<comment type="caution">
    <text evidence="2">The sequence shown here is derived from an EMBL/GenBank/DDBJ whole genome shotgun (WGS) entry which is preliminary data.</text>
</comment>
<organism evidence="2 3">
    <name type="scientific">Tuber borchii</name>
    <name type="common">White truffle</name>
    <dbReference type="NCBI Taxonomy" id="42251"/>
    <lineage>
        <taxon>Eukaryota</taxon>
        <taxon>Fungi</taxon>
        <taxon>Dikarya</taxon>
        <taxon>Ascomycota</taxon>
        <taxon>Pezizomycotina</taxon>
        <taxon>Pezizomycetes</taxon>
        <taxon>Pezizales</taxon>
        <taxon>Tuberaceae</taxon>
        <taxon>Tuber</taxon>
    </lineage>
</organism>
<dbReference type="EMBL" id="NESQ01000051">
    <property type="protein sequence ID" value="PUU81091.1"/>
    <property type="molecule type" value="Genomic_DNA"/>
</dbReference>
<accession>A0A2T7A055</accession>
<dbReference type="AlphaFoldDB" id="A0A2T7A055"/>
<sequence length="232" mass="25558">MGIVIDTVEHALHIVISKGWKRRDEGAMVKDSSPPPGLVTHYGLKTVVEEGVSDDWGFLKKSAIPITEEFPEGFSYSLRGEFNYGRELEAIRRDANRVDIRIATMVGTYASESYAVARVHKPRRLVLSGIIPNSTVVIDDSRLEFSLQNESSACIESLACRILYISSISQSLIKCNHTAENYHGQGSRAIAPKLPDLQTCHGSSAHPSAMSTTTPLTTVLLCSEVSRWQKVL</sequence>
<evidence type="ECO:0000313" key="2">
    <source>
        <dbReference type="EMBL" id="PUU81091.1"/>
    </source>
</evidence>
<evidence type="ECO:0000259" key="1">
    <source>
        <dbReference type="Pfam" id="PF18332"/>
    </source>
</evidence>
<keyword evidence="3" id="KW-1185">Reference proteome</keyword>
<dbReference type="OrthoDB" id="372487at2759"/>
<feature type="domain" description="5'-3' exoribonuclease 1 D1" evidence="1">
    <location>
        <begin position="1"/>
        <end position="60"/>
    </location>
</feature>
<dbReference type="InterPro" id="IPR040992">
    <property type="entry name" value="XRN1_D1"/>
</dbReference>